<evidence type="ECO:0008006" key="4">
    <source>
        <dbReference type="Google" id="ProtNLM"/>
    </source>
</evidence>
<accession>A0ABT5Z6M7</accession>
<evidence type="ECO:0000256" key="1">
    <source>
        <dbReference type="SAM" id="SignalP"/>
    </source>
</evidence>
<organism evidence="2 3">
    <name type="scientific">Streptantibioticus ferralitis</name>
    <dbReference type="NCBI Taxonomy" id="236510"/>
    <lineage>
        <taxon>Bacteria</taxon>
        <taxon>Bacillati</taxon>
        <taxon>Actinomycetota</taxon>
        <taxon>Actinomycetes</taxon>
        <taxon>Kitasatosporales</taxon>
        <taxon>Streptomycetaceae</taxon>
        <taxon>Streptantibioticus</taxon>
    </lineage>
</organism>
<feature type="chain" id="PRO_5046513737" description="Lipoprotein" evidence="1">
    <location>
        <begin position="25"/>
        <end position="295"/>
    </location>
</feature>
<evidence type="ECO:0000313" key="3">
    <source>
        <dbReference type="Proteomes" id="UP001220022"/>
    </source>
</evidence>
<dbReference type="EMBL" id="JARHTQ010000023">
    <property type="protein sequence ID" value="MDF2259475.1"/>
    <property type="molecule type" value="Genomic_DNA"/>
</dbReference>
<evidence type="ECO:0000313" key="2">
    <source>
        <dbReference type="EMBL" id="MDF2259475.1"/>
    </source>
</evidence>
<keyword evidence="1" id="KW-0732">Signal</keyword>
<protein>
    <recommendedName>
        <fullName evidence="4">Lipoprotein</fullName>
    </recommendedName>
</protein>
<dbReference type="Gene3D" id="2.50.20.20">
    <property type="match status" value="1"/>
</dbReference>
<gene>
    <name evidence="2" type="ORF">P2L57_28315</name>
</gene>
<feature type="signal peptide" evidence="1">
    <location>
        <begin position="1"/>
        <end position="24"/>
    </location>
</feature>
<keyword evidence="3" id="KW-1185">Reference proteome</keyword>
<dbReference type="Proteomes" id="UP001220022">
    <property type="component" value="Unassembled WGS sequence"/>
</dbReference>
<reference evidence="2 3" key="1">
    <citation type="submission" date="2023-03" db="EMBL/GenBank/DDBJ databases">
        <title>Draft genome sequence of type strain Streptomyces ferralitis JCM 14344.</title>
        <authorList>
            <person name="Klaysubun C."/>
            <person name="Duangmal K."/>
        </authorList>
    </citation>
    <scope>NUCLEOTIDE SEQUENCE [LARGE SCALE GENOMIC DNA]</scope>
    <source>
        <strain evidence="2 3">JCM 14344</strain>
    </source>
</reference>
<dbReference type="PROSITE" id="PS51257">
    <property type="entry name" value="PROKAR_LIPOPROTEIN"/>
    <property type="match status" value="1"/>
</dbReference>
<dbReference type="RefSeq" id="WP_275819099.1">
    <property type="nucleotide sequence ID" value="NZ_BAAANM010000002.1"/>
</dbReference>
<proteinExistence type="predicted"/>
<name>A0ABT5Z6M7_9ACTN</name>
<comment type="caution">
    <text evidence="2">The sequence shown here is derived from an EMBL/GenBank/DDBJ whole genome shotgun (WGS) entry which is preliminary data.</text>
</comment>
<sequence>MTNTRFRRAAAAVAVIAALGAVSACGGGKSANAQQSGAPSGGRQPVVASAISELLKVRSSTDQAKSAKVEEDGTMGAMGASHESGALDWSNGLQGDLTVTSSGKSLTGAMGISEFRYTKDAMYSHFGDQMAQSLGGKHWMKYSYDQLDKQGPAGRAMHQQIQNGNPNQSVLMLIASGDVKVVGKENVRGVDATHYSGTVDVAKLTEQQTPGMTKADQEQIKQQLSQAGITTDKIDIWVNSGNLMVKKTELMHAAKGDINQTCYYSDYGTPVSVTAPAASDTVDSAAMAGGLPKQA</sequence>
<dbReference type="SUPFAM" id="SSF89392">
    <property type="entry name" value="Prokaryotic lipoproteins and lipoprotein localization factors"/>
    <property type="match status" value="1"/>
</dbReference>
<dbReference type="InterPro" id="IPR029046">
    <property type="entry name" value="LolA/LolB/LppX"/>
</dbReference>